<dbReference type="AlphaFoldDB" id="A0A9X2T077"/>
<keyword evidence="2" id="KW-0560">Oxidoreductase</keyword>
<dbReference type="GO" id="GO:0030288">
    <property type="term" value="C:outer membrane-bounded periplasmic space"/>
    <property type="evidence" value="ECO:0007669"/>
    <property type="project" value="TreeGrafter"/>
</dbReference>
<dbReference type="InterPro" id="IPR011707">
    <property type="entry name" value="Cu-oxidase-like_N"/>
</dbReference>
<dbReference type="RefSeq" id="WP_258730469.1">
    <property type="nucleotide sequence ID" value="NZ_JANTHZ010000001.1"/>
</dbReference>
<reference evidence="6" key="1">
    <citation type="submission" date="2022-08" db="EMBL/GenBank/DDBJ databases">
        <authorList>
            <person name="Li F."/>
        </authorList>
    </citation>
    <scope>NUCLEOTIDE SEQUENCE</scope>
    <source>
        <strain evidence="6">MQZ15Z-1</strain>
    </source>
</reference>
<evidence type="ECO:0000313" key="7">
    <source>
        <dbReference type="Proteomes" id="UP001151088"/>
    </source>
</evidence>
<dbReference type="InterPro" id="IPR006311">
    <property type="entry name" value="TAT_signal"/>
</dbReference>
<dbReference type="PANTHER" id="PTHR11709:SF2">
    <property type="entry name" value="MULTICOPPER OXIDASE LPR1"/>
    <property type="match status" value="1"/>
</dbReference>
<keyword evidence="3" id="KW-0732">Signal</keyword>
<evidence type="ECO:0000259" key="4">
    <source>
        <dbReference type="Pfam" id="PF07731"/>
    </source>
</evidence>
<protein>
    <submittedName>
        <fullName evidence="6">Multicopper oxidase family protein</fullName>
    </submittedName>
</protein>
<name>A0A9X2T077_9HYPH</name>
<feature type="domain" description="Plastocyanin-like" evidence="4">
    <location>
        <begin position="387"/>
        <end position="486"/>
    </location>
</feature>
<feature type="signal peptide" evidence="3">
    <location>
        <begin position="1"/>
        <end position="24"/>
    </location>
</feature>
<evidence type="ECO:0000313" key="6">
    <source>
        <dbReference type="EMBL" id="MCS0493535.1"/>
    </source>
</evidence>
<dbReference type="InterPro" id="IPR008972">
    <property type="entry name" value="Cupredoxin"/>
</dbReference>
<organism evidence="6 7">
    <name type="scientific">Ancylobacter mangrovi</name>
    <dbReference type="NCBI Taxonomy" id="2972472"/>
    <lineage>
        <taxon>Bacteria</taxon>
        <taxon>Pseudomonadati</taxon>
        <taxon>Pseudomonadota</taxon>
        <taxon>Alphaproteobacteria</taxon>
        <taxon>Hyphomicrobiales</taxon>
        <taxon>Xanthobacteraceae</taxon>
        <taxon>Ancylobacter</taxon>
    </lineage>
</organism>
<dbReference type="PROSITE" id="PS51318">
    <property type="entry name" value="TAT"/>
    <property type="match status" value="1"/>
</dbReference>
<gene>
    <name evidence="6" type="ORF">NVS89_00390</name>
</gene>
<dbReference type="GO" id="GO:0016491">
    <property type="term" value="F:oxidoreductase activity"/>
    <property type="evidence" value="ECO:0007669"/>
    <property type="project" value="UniProtKB-KW"/>
</dbReference>
<evidence type="ECO:0000256" key="3">
    <source>
        <dbReference type="SAM" id="SignalP"/>
    </source>
</evidence>
<dbReference type="InterPro" id="IPR045087">
    <property type="entry name" value="Cu-oxidase_fam"/>
</dbReference>
<dbReference type="InterPro" id="IPR011706">
    <property type="entry name" value="Cu-oxidase_C"/>
</dbReference>
<dbReference type="PANTHER" id="PTHR11709">
    <property type="entry name" value="MULTI-COPPER OXIDASE"/>
    <property type="match status" value="1"/>
</dbReference>
<dbReference type="Pfam" id="PF07732">
    <property type="entry name" value="Cu-oxidase_3"/>
    <property type="match status" value="1"/>
</dbReference>
<dbReference type="EMBL" id="JANTHZ010000001">
    <property type="protein sequence ID" value="MCS0493535.1"/>
    <property type="molecule type" value="Genomic_DNA"/>
</dbReference>
<dbReference type="PROSITE" id="PS00079">
    <property type="entry name" value="MULTICOPPER_OXIDASE1"/>
    <property type="match status" value="1"/>
</dbReference>
<proteinExistence type="predicted"/>
<dbReference type="Gene3D" id="2.60.40.420">
    <property type="entry name" value="Cupredoxins - blue copper proteins"/>
    <property type="match status" value="3"/>
</dbReference>
<dbReference type="InterPro" id="IPR033138">
    <property type="entry name" value="Cu_oxidase_CS"/>
</dbReference>
<comment type="caution">
    <text evidence="6">The sequence shown here is derived from an EMBL/GenBank/DDBJ whole genome shotgun (WGS) entry which is preliminary data.</text>
</comment>
<evidence type="ECO:0000256" key="1">
    <source>
        <dbReference type="ARBA" id="ARBA00022723"/>
    </source>
</evidence>
<keyword evidence="7" id="KW-1185">Reference proteome</keyword>
<dbReference type="PROSITE" id="PS00080">
    <property type="entry name" value="MULTICOPPER_OXIDASE2"/>
    <property type="match status" value="1"/>
</dbReference>
<feature type="domain" description="Plastocyanin-like" evidence="5">
    <location>
        <begin position="63"/>
        <end position="166"/>
    </location>
</feature>
<dbReference type="CDD" id="cd13906">
    <property type="entry name" value="CuRO_3_CumA_like"/>
    <property type="match status" value="1"/>
</dbReference>
<evidence type="ECO:0000259" key="5">
    <source>
        <dbReference type="Pfam" id="PF07732"/>
    </source>
</evidence>
<dbReference type="SUPFAM" id="SSF49503">
    <property type="entry name" value="Cupredoxins"/>
    <property type="match status" value="3"/>
</dbReference>
<evidence type="ECO:0000256" key="2">
    <source>
        <dbReference type="ARBA" id="ARBA00023002"/>
    </source>
</evidence>
<sequence>MTRSGAGFSRRAFLRAGAALGAMAAIAPSRTGRAHTPEPFVPTRTLTLTSGETELHLLGPDKPATRVYAYDGQPLRLLRMPRGTRLEATYVNGLDEGSSLHFHGIRMPNEYDGVPPLTQPLVGPGERFVHRLPLDDPGTYFFHPHCDETGQSGRGLVGTLIVEDERDPPFDLDEVLCLKDWRLDDDGSFLELTEPSGASKAGTFGQTRRVNGVPQLELTAPAGGDVRLRILNVDASRVMGIGVEGAKAWLIAVDGHALDPILLDDLPDGIWRMGPAQRIDVHLRMPTDGAPVRVGDYAAADIYYFASLAASGTPKAHPGEGPLALPRAELPFPDLDSAEFHSFTLQQATDQAVKQLGLPPDDPLSKALVASFCVGATTYWSIGQVSWATGNRLGLPPPLAVMNEGRSYRIQIKNETRFSHPMHLHGHAFAVLSSSKGRLPQHFADTVLVQPNEAVEIGFVAAQGDWVFHCHILEHMETGMMGWFRVI</sequence>
<feature type="chain" id="PRO_5040991519" evidence="3">
    <location>
        <begin position="25"/>
        <end position="487"/>
    </location>
</feature>
<dbReference type="Proteomes" id="UP001151088">
    <property type="component" value="Unassembled WGS sequence"/>
</dbReference>
<dbReference type="InterPro" id="IPR002355">
    <property type="entry name" value="Cu_oxidase_Cu_BS"/>
</dbReference>
<dbReference type="Pfam" id="PF07731">
    <property type="entry name" value="Cu-oxidase_2"/>
    <property type="match status" value="1"/>
</dbReference>
<accession>A0A9X2T077</accession>
<dbReference type="GO" id="GO:0005507">
    <property type="term" value="F:copper ion binding"/>
    <property type="evidence" value="ECO:0007669"/>
    <property type="project" value="InterPro"/>
</dbReference>
<dbReference type="CDD" id="cd13861">
    <property type="entry name" value="CuRO_1_CumA_like"/>
    <property type="match status" value="1"/>
</dbReference>
<keyword evidence="1" id="KW-0479">Metal-binding</keyword>